<dbReference type="SMART" id="SM00353">
    <property type="entry name" value="HLH"/>
    <property type="match status" value="1"/>
</dbReference>
<protein>
    <recommendedName>
        <fullName evidence="6">BHLH domain-containing protein</fullName>
    </recommendedName>
</protein>
<evidence type="ECO:0000256" key="5">
    <source>
        <dbReference type="SAM" id="Coils"/>
    </source>
</evidence>
<evidence type="ECO:0000256" key="3">
    <source>
        <dbReference type="ARBA" id="ARBA00023163"/>
    </source>
</evidence>
<dbReference type="Proteomes" id="UP001358586">
    <property type="component" value="Chromosome 4"/>
</dbReference>
<proteinExistence type="predicted"/>
<reference evidence="7 8" key="1">
    <citation type="submission" date="2023-03" db="EMBL/GenBank/DDBJ databases">
        <title>WGS of Gossypium arboreum.</title>
        <authorList>
            <person name="Yu D."/>
        </authorList>
    </citation>
    <scope>NUCLEOTIDE SEQUENCE [LARGE SCALE GENOMIC DNA]</scope>
    <source>
        <tissue evidence="7">Leaf</tissue>
    </source>
</reference>
<evidence type="ECO:0000313" key="7">
    <source>
        <dbReference type="EMBL" id="KAK5837438.1"/>
    </source>
</evidence>
<name>A0ABR0QER2_GOSAR</name>
<evidence type="ECO:0000259" key="6">
    <source>
        <dbReference type="PROSITE" id="PS50888"/>
    </source>
</evidence>
<dbReference type="Gene3D" id="4.10.280.10">
    <property type="entry name" value="Helix-loop-helix DNA-binding domain"/>
    <property type="match status" value="1"/>
</dbReference>
<keyword evidence="3" id="KW-0804">Transcription</keyword>
<evidence type="ECO:0000256" key="4">
    <source>
        <dbReference type="ARBA" id="ARBA00023242"/>
    </source>
</evidence>
<gene>
    <name evidence="7" type="ORF">PVK06_013248</name>
</gene>
<organism evidence="7 8">
    <name type="scientific">Gossypium arboreum</name>
    <name type="common">Tree cotton</name>
    <name type="synonym">Gossypium nanking</name>
    <dbReference type="NCBI Taxonomy" id="29729"/>
    <lineage>
        <taxon>Eukaryota</taxon>
        <taxon>Viridiplantae</taxon>
        <taxon>Streptophyta</taxon>
        <taxon>Embryophyta</taxon>
        <taxon>Tracheophyta</taxon>
        <taxon>Spermatophyta</taxon>
        <taxon>Magnoliopsida</taxon>
        <taxon>eudicotyledons</taxon>
        <taxon>Gunneridae</taxon>
        <taxon>Pentapetalae</taxon>
        <taxon>rosids</taxon>
        <taxon>malvids</taxon>
        <taxon>Malvales</taxon>
        <taxon>Malvaceae</taxon>
        <taxon>Malvoideae</taxon>
        <taxon>Gossypium</taxon>
    </lineage>
</organism>
<comment type="subcellular location">
    <subcellularLocation>
        <location evidence="1">Nucleus</location>
    </subcellularLocation>
</comment>
<dbReference type="PANTHER" id="PTHR13935">
    <property type="entry name" value="ACHAETE-SCUTE TRANSCRIPTION FACTOR-RELATED"/>
    <property type="match status" value="1"/>
</dbReference>
<dbReference type="Pfam" id="PF00010">
    <property type="entry name" value="HLH"/>
    <property type="match status" value="1"/>
</dbReference>
<comment type="caution">
    <text evidence="7">The sequence shown here is derived from an EMBL/GenBank/DDBJ whole genome shotgun (WGS) entry which is preliminary data.</text>
</comment>
<dbReference type="InterPro" id="IPR011598">
    <property type="entry name" value="bHLH_dom"/>
</dbReference>
<evidence type="ECO:0000313" key="8">
    <source>
        <dbReference type="Proteomes" id="UP001358586"/>
    </source>
</evidence>
<dbReference type="PANTHER" id="PTHR13935:SF163">
    <property type="entry name" value="TRANSCRIPTION FACTOR ORG2-LIKE"/>
    <property type="match status" value="1"/>
</dbReference>
<keyword evidence="8" id="KW-1185">Reference proteome</keyword>
<evidence type="ECO:0000256" key="2">
    <source>
        <dbReference type="ARBA" id="ARBA00023015"/>
    </source>
</evidence>
<keyword evidence="5" id="KW-0175">Coiled coil</keyword>
<evidence type="ECO:0000256" key="1">
    <source>
        <dbReference type="ARBA" id="ARBA00004123"/>
    </source>
</evidence>
<feature type="coiled-coil region" evidence="5">
    <location>
        <begin position="48"/>
        <end position="75"/>
    </location>
</feature>
<keyword evidence="4" id="KW-0539">Nucleus</keyword>
<dbReference type="InterPro" id="IPR015660">
    <property type="entry name" value="MASH1/Ascl1a-like"/>
</dbReference>
<dbReference type="InterPro" id="IPR036638">
    <property type="entry name" value="HLH_DNA-bd_sf"/>
</dbReference>
<dbReference type="PROSITE" id="PS50888">
    <property type="entry name" value="BHLH"/>
    <property type="match status" value="1"/>
</dbReference>
<dbReference type="EMBL" id="JARKNE010000004">
    <property type="protein sequence ID" value="KAK5837438.1"/>
    <property type="molecule type" value="Genomic_DNA"/>
</dbReference>
<accession>A0ABR0QER2</accession>
<sequence>MDNGNVASMRISRCLVERERRKHMKSLFTKLSSLLPIQQTKMSVPEMVDQATAYVKELQGRLEQYQGTKVQLERTCEMRKRKRMIRPVLNVRDLGYNLEVNLITGLNLEFALSDFINILQEEGADILSATCHQAGDKAIYTILCQAIYPRIGIETSSVHESWLRTLSSSTDLSTLLSPRYALSSQGFRARKSLARRNWYYNFKGSREKEESNMLKKVSDGYQEIKRAAYFGGGVFFMIFVDALDVLHGFPTKFPCIVPLIPRCLMATKKLKGRHISEVMFSS</sequence>
<feature type="domain" description="BHLH" evidence="6">
    <location>
        <begin position="8"/>
        <end position="58"/>
    </location>
</feature>
<keyword evidence="2" id="KW-0805">Transcription regulation</keyword>
<dbReference type="SUPFAM" id="SSF47459">
    <property type="entry name" value="HLH, helix-loop-helix DNA-binding domain"/>
    <property type="match status" value="1"/>
</dbReference>